<evidence type="ECO:0000256" key="1">
    <source>
        <dbReference type="ARBA" id="ARBA00022598"/>
    </source>
</evidence>
<keyword evidence="5 7" id="KW-0067">ATP-binding</keyword>
<dbReference type="InterPro" id="IPR014729">
    <property type="entry name" value="Rossmann-like_a/b/a_fold"/>
</dbReference>
<dbReference type="PROSITE" id="PS00178">
    <property type="entry name" value="AA_TRNA_LIGASE_I"/>
    <property type="match status" value="1"/>
</dbReference>
<keyword evidence="6 7" id="KW-0030">Aminoacyl-tRNA synthetase</keyword>
<dbReference type="PANTHER" id="PTHR43311">
    <property type="entry name" value="GLUTAMATE--TRNA LIGASE"/>
    <property type="match status" value="1"/>
</dbReference>
<dbReference type="Gene3D" id="3.40.50.620">
    <property type="entry name" value="HUPs"/>
    <property type="match status" value="1"/>
</dbReference>
<dbReference type="GO" id="GO:0006424">
    <property type="term" value="P:glutamyl-tRNA aminoacylation"/>
    <property type="evidence" value="ECO:0007669"/>
    <property type="project" value="TreeGrafter"/>
</dbReference>
<proteinExistence type="inferred from homology"/>
<keyword evidence="4" id="KW-0862">Zinc</keyword>
<evidence type="ECO:0000259" key="8">
    <source>
        <dbReference type="Pfam" id="PF00749"/>
    </source>
</evidence>
<organism evidence="9 10">
    <name type="scientific">Mucilaginibacter myungsuensis</name>
    <dbReference type="NCBI Taxonomy" id="649104"/>
    <lineage>
        <taxon>Bacteria</taxon>
        <taxon>Pseudomonadati</taxon>
        <taxon>Bacteroidota</taxon>
        <taxon>Sphingobacteriia</taxon>
        <taxon>Sphingobacteriales</taxon>
        <taxon>Sphingobacteriaceae</taxon>
        <taxon>Mucilaginibacter</taxon>
    </lineage>
</organism>
<dbReference type="GO" id="GO:0004818">
    <property type="term" value="F:glutamate-tRNA ligase activity"/>
    <property type="evidence" value="ECO:0007669"/>
    <property type="project" value="TreeGrafter"/>
</dbReference>
<name>A0A929KT92_9SPHI</name>
<evidence type="ECO:0000256" key="3">
    <source>
        <dbReference type="ARBA" id="ARBA00022741"/>
    </source>
</evidence>
<comment type="similarity">
    <text evidence="7">Belongs to the class-I aminoacyl-tRNA synthetase family.</text>
</comment>
<keyword evidence="10" id="KW-1185">Reference proteome</keyword>
<dbReference type="GO" id="GO:0005524">
    <property type="term" value="F:ATP binding"/>
    <property type="evidence" value="ECO:0007669"/>
    <property type="project" value="UniProtKB-KW"/>
</dbReference>
<accession>A0A929KT92</accession>
<dbReference type="EMBL" id="JADFFL010000002">
    <property type="protein sequence ID" value="MBE9661136.1"/>
    <property type="molecule type" value="Genomic_DNA"/>
</dbReference>
<feature type="domain" description="Glutamyl/glutaminyl-tRNA synthetase class Ib catalytic" evidence="8">
    <location>
        <begin position="8"/>
        <end position="275"/>
    </location>
</feature>
<evidence type="ECO:0000256" key="7">
    <source>
        <dbReference type="RuleBase" id="RU363037"/>
    </source>
</evidence>
<dbReference type="GO" id="GO:0005829">
    <property type="term" value="C:cytosol"/>
    <property type="evidence" value="ECO:0007669"/>
    <property type="project" value="TreeGrafter"/>
</dbReference>
<protein>
    <submittedName>
        <fullName evidence="9">tRNA glutamyl-Q synthetase</fullName>
    </submittedName>
</protein>
<dbReference type="RefSeq" id="WP_194110343.1">
    <property type="nucleotide sequence ID" value="NZ_JADFFL010000002.1"/>
</dbReference>
<evidence type="ECO:0000256" key="6">
    <source>
        <dbReference type="ARBA" id="ARBA00023146"/>
    </source>
</evidence>
<dbReference type="InterPro" id="IPR049940">
    <property type="entry name" value="GluQ/Sye"/>
</dbReference>
<gene>
    <name evidence="9" type="ORF">IRJ16_04515</name>
</gene>
<evidence type="ECO:0000313" key="10">
    <source>
        <dbReference type="Proteomes" id="UP000622475"/>
    </source>
</evidence>
<dbReference type="PRINTS" id="PR00987">
    <property type="entry name" value="TRNASYNTHGLU"/>
</dbReference>
<dbReference type="AlphaFoldDB" id="A0A929KT92"/>
<keyword evidence="3 7" id="KW-0547">Nucleotide-binding</keyword>
<evidence type="ECO:0000313" key="9">
    <source>
        <dbReference type="EMBL" id="MBE9661136.1"/>
    </source>
</evidence>
<dbReference type="SUPFAM" id="SSF52374">
    <property type="entry name" value="Nucleotidylyl transferase"/>
    <property type="match status" value="1"/>
</dbReference>
<dbReference type="InterPro" id="IPR000924">
    <property type="entry name" value="Glu/Gln-tRNA-synth"/>
</dbReference>
<dbReference type="PANTHER" id="PTHR43311:SF1">
    <property type="entry name" value="GLUTAMYL-Q TRNA(ASP) SYNTHETASE"/>
    <property type="match status" value="1"/>
</dbReference>
<reference evidence="9" key="1">
    <citation type="submission" date="2020-10" db="EMBL/GenBank/DDBJ databases">
        <title>Mucilaginibacter mali sp. nov., isolated from rhizosphere soil of apple orchard.</title>
        <authorList>
            <person name="Lee J.-S."/>
            <person name="Kim H.S."/>
            <person name="Kim J.-S."/>
        </authorList>
    </citation>
    <scope>NUCLEOTIDE SEQUENCE</scope>
    <source>
        <strain evidence="9">KCTC 22746</strain>
    </source>
</reference>
<comment type="caution">
    <text evidence="9">The sequence shown here is derived from an EMBL/GenBank/DDBJ whole genome shotgun (WGS) entry which is preliminary data.</text>
</comment>
<keyword evidence="2" id="KW-0479">Metal-binding</keyword>
<keyword evidence="7" id="KW-0648">Protein biosynthesis</keyword>
<dbReference type="Pfam" id="PF00749">
    <property type="entry name" value="tRNA-synt_1c"/>
    <property type="match status" value="1"/>
</dbReference>
<dbReference type="Proteomes" id="UP000622475">
    <property type="component" value="Unassembled WGS sequence"/>
</dbReference>
<dbReference type="InterPro" id="IPR020058">
    <property type="entry name" value="Glu/Gln-tRNA-synth_Ib_cat-dom"/>
</dbReference>
<evidence type="ECO:0000256" key="5">
    <source>
        <dbReference type="ARBA" id="ARBA00022840"/>
    </source>
</evidence>
<evidence type="ECO:0000256" key="4">
    <source>
        <dbReference type="ARBA" id="ARBA00022833"/>
    </source>
</evidence>
<keyword evidence="1 7" id="KW-0436">Ligase</keyword>
<evidence type="ECO:0000256" key="2">
    <source>
        <dbReference type="ARBA" id="ARBA00022723"/>
    </source>
</evidence>
<dbReference type="InterPro" id="IPR001412">
    <property type="entry name" value="aa-tRNA-synth_I_CS"/>
</dbReference>
<sequence>MDQPAFAKTRIAPTPSGYLHLGNVLSFAITAGIAQRTGARILLRIDDLDRARVYHAYVQDVFDTLEFLQIPYHQGPGDFKEFETQWSQLQRMGMYNATLKKLADDGAVFACDCSRAQIKSITGGESYPGTCLHKNLPLDAPNVSWRLKTDAAPVIIKDLFGDAVATSLPATMQHFVVRKKDGYPAYQLTSVLDDIHYRVDLIVRGSDLWDSTLAQLYLAPLIGADAILQTTFYHHTLLMATNGEKLSKSAGSTSIKYLRETGKSATDIFTMIAQLIGSNEPINNWDDLSRLILPPLSPPTK</sequence>